<comment type="caution">
    <text evidence="1">The sequence shown here is derived from an EMBL/GenBank/DDBJ whole genome shotgun (WGS) entry which is preliminary data.</text>
</comment>
<dbReference type="EMBL" id="CM055112">
    <property type="protein sequence ID" value="KAJ7516964.1"/>
    <property type="molecule type" value="Genomic_DNA"/>
</dbReference>
<evidence type="ECO:0000313" key="1">
    <source>
        <dbReference type="EMBL" id="KAJ7516964.1"/>
    </source>
</evidence>
<sequence>MVRTVGEEDFMQSDIMRDWSWSSSQLHPPSMPAHAMPACPSTGRTLTGNRISEIYAEYADIISTSDSFGRTKARLGALFAFAESQGLTGQAALDGLQILMSDLHWELLDTHRFTLFYQFVFFMCREKEQKSITSCTAIRGWKLALAGRFRLLDQWCAFVQGNPRHAISEDTWRQVLDFSRIVHEDLSNYDPEGAWPVLVDEFVEDMYRNSLSFPGVTGNDINFDPTSVVEDASATSLLATRAPVLPGMATSVGSKRRRRDGNDESVLSRHLKRLLIDQPFLYSPNKFLCHDIMIDGFEN</sequence>
<organism evidence="1 2">
    <name type="scientific">Diphasiastrum complanatum</name>
    <name type="common">Issler's clubmoss</name>
    <name type="synonym">Lycopodium complanatum</name>
    <dbReference type="NCBI Taxonomy" id="34168"/>
    <lineage>
        <taxon>Eukaryota</taxon>
        <taxon>Viridiplantae</taxon>
        <taxon>Streptophyta</taxon>
        <taxon>Embryophyta</taxon>
        <taxon>Tracheophyta</taxon>
        <taxon>Lycopodiopsida</taxon>
        <taxon>Lycopodiales</taxon>
        <taxon>Lycopodiaceae</taxon>
        <taxon>Lycopodioideae</taxon>
        <taxon>Diphasiastrum</taxon>
    </lineage>
</organism>
<accession>A0ACC2AHE3</accession>
<gene>
    <name evidence="1" type="ORF">O6H91_21G006700</name>
</gene>
<keyword evidence="2" id="KW-1185">Reference proteome</keyword>
<reference evidence="2" key="1">
    <citation type="journal article" date="2024" name="Proc. Natl. Acad. Sci. U.S.A.">
        <title>Extraordinary preservation of gene collinearity over three hundred million years revealed in homosporous lycophytes.</title>
        <authorList>
            <person name="Li C."/>
            <person name="Wickell D."/>
            <person name="Kuo L.Y."/>
            <person name="Chen X."/>
            <person name="Nie B."/>
            <person name="Liao X."/>
            <person name="Peng D."/>
            <person name="Ji J."/>
            <person name="Jenkins J."/>
            <person name="Williams M."/>
            <person name="Shu S."/>
            <person name="Plott C."/>
            <person name="Barry K."/>
            <person name="Rajasekar S."/>
            <person name="Grimwood J."/>
            <person name="Han X."/>
            <person name="Sun S."/>
            <person name="Hou Z."/>
            <person name="He W."/>
            <person name="Dai G."/>
            <person name="Sun C."/>
            <person name="Schmutz J."/>
            <person name="Leebens-Mack J.H."/>
            <person name="Li F.W."/>
            <person name="Wang L."/>
        </authorList>
    </citation>
    <scope>NUCLEOTIDE SEQUENCE [LARGE SCALE GENOMIC DNA]</scope>
    <source>
        <strain evidence="2">cv. PW_Plant_1</strain>
    </source>
</reference>
<proteinExistence type="predicted"/>
<protein>
    <submittedName>
        <fullName evidence="1">Uncharacterized protein</fullName>
    </submittedName>
</protein>
<dbReference type="Proteomes" id="UP001162992">
    <property type="component" value="Chromosome 21"/>
</dbReference>
<name>A0ACC2AHE3_DIPCM</name>
<evidence type="ECO:0000313" key="2">
    <source>
        <dbReference type="Proteomes" id="UP001162992"/>
    </source>
</evidence>